<keyword evidence="1" id="KW-0645">Protease</keyword>
<reference evidence="7" key="1">
    <citation type="submission" date="2025-08" db="UniProtKB">
        <authorList>
            <consortium name="RefSeq"/>
        </authorList>
    </citation>
    <scope>IDENTIFICATION</scope>
</reference>
<dbReference type="InterPro" id="IPR001314">
    <property type="entry name" value="Peptidase_S1A"/>
</dbReference>
<dbReference type="InterPro" id="IPR001254">
    <property type="entry name" value="Trypsin_dom"/>
</dbReference>
<keyword evidence="6" id="KW-1185">Reference proteome</keyword>
<dbReference type="PANTHER" id="PTHR24252">
    <property type="entry name" value="ACROSIN-RELATED"/>
    <property type="match status" value="1"/>
</dbReference>
<dbReference type="CDD" id="cd00190">
    <property type="entry name" value="Tryp_SPc"/>
    <property type="match status" value="2"/>
</dbReference>
<evidence type="ECO:0000313" key="7">
    <source>
        <dbReference type="RefSeq" id="XP_030627660.1"/>
    </source>
</evidence>
<organism evidence="6 7">
    <name type="scientific">Chanos chanos</name>
    <name type="common">Milkfish</name>
    <name type="synonym">Mugil chanos</name>
    <dbReference type="NCBI Taxonomy" id="29144"/>
    <lineage>
        <taxon>Eukaryota</taxon>
        <taxon>Metazoa</taxon>
        <taxon>Chordata</taxon>
        <taxon>Craniata</taxon>
        <taxon>Vertebrata</taxon>
        <taxon>Euteleostomi</taxon>
        <taxon>Actinopterygii</taxon>
        <taxon>Neopterygii</taxon>
        <taxon>Teleostei</taxon>
        <taxon>Ostariophysi</taxon>
        <taxon>Gonorynchiformes</taxon>
        <taxon>Chanidae</taxon>
        <taxon>Chanos</taxon>
    </lineage>
</organism>
<evidence type="ECO:0000256" key="3">
    <source>
        <dbReference type="ARBA" id="ARBA00022825"/>
    </source>
</evidence>
<dbReference type="PROSITE" id="PS00135">
    <property type="entry name" value="TRYPSIN_SER"/>
    <property type="match status" value="1"/>
</dbReference>
<dbReference type="PROSITE" id="PS50240">
    <property type="entry name" value="TRYPSIN_DOM"/>
    <property type="match status" value="2"/>
</dbReference>
<proteinExistence type="predicted"/>
<dbReference type="FunFam" id="2.40.10.10:FF:000003">
    <property type="entry name" value="Transmembrane serine protease 3"/>
    <property type="match status" value="1"/>
</dbReference>
<dbReference type="FunFam" id="2.40.10.10:FF:000036">
    <property type="entry name" value="Trypsin beta"/>
    <property type="match status" value="1"/>
</dbReference>
<evidence type="ECO:0000256" key="4">
    <source>
        <dbReference type="ARBA" id="ARBA00023157"/>
    </source>
</evidence>
<dbReference type="CTD" id="341350"/>
<dbReference type="InterPro" id="IPR043504">
    <property type="entry name" value="Peptidase_S1_PA_chymotrypsin"/>
</dbReference>
<keyword evidence="4" id="KW-1015">Disulfide bond</keyword>
<dbReference type="Proteomes" id="UP000504632">
    <property type="component" value="Chromosome 1"/>
</dbReference>
<evidence type="ECO:0000256" key="2">
    <source>
        <dbReference type="ARBA" id="ARBA00022801"/>
    </source>
</evidence>
<protein>
    <submittedName>
        <fullName evidence="7">Ovochymase-1</fullName>
    </submittedName>
</protein>
<evidence type="ECO:0000259" key="5">
    <source>
        <dbReference type="PROSITE" id="PS50240"/>
    </source>
</evidence>
<dbReference type="OrthoDB" id="546450at2759"/>
<keyword evidence="2" id="KW-0378">Hydrolase</keyword>
<dbReference type="PRINTS" id="PR00722">
    <property type="entry name" value="CHYMOTRYPSIN"/>
</dbReference>
<keyword evidence="3" id="KW-0720">Serine protease</keyword>
<dbReference type="SUPFAM" id="SSF50494">
    <property type="entry name" value="Trypsin-like serine proteases"/>
    <property type="match status" value="2"/>
</dbReference>
<dbReference type="Pfam" id="PF00089">
    <property type="entry name" value="Trypsin"/>
    <property type="match status" value="2"/>
</dbReference>
<dbReference type="SMART" id="SM00020">
    <property type="entry name" value="Tryp_SPc"/>
    <property type="match status" value="2"/>
</dbReference>
<dbReference type="Gene3D" id="2.40.10.10">
    <property type="entry name" value="Trypsin-like serine proteases"/>
    <property type="match status" value="2"/>
</dbReference>
<dbReference type="InterPro" id="IPR009003">
    <property type="entry name" value="Peptidase_S1_PA"/>
</dbReference>
<accession>A0A6J2V3Y5</accession>
<dbReference type="PANTHER" id="PTHR24252:SF18">
    <property type="entry name" value="OVOCHYMASE 1"/>
    <property type="match status" value="1"/>
</dbReference>
<feature type="domain" description="Peptidase S1" evidence="5">
    <location>
        <begin position="30"/>
        <end position="258"/>
    </location>
</feature>
<evidence type="ECO:0000256" key="1">
    <source>
        <dbReference type="ARBA" id="ARBA00022670"/>
    </source>
</evidence>
<evidence type="ECO:0000313" key="6">
    <source>
        <dbReference type="Proteomes" id="UP000504632"/>
    </source>
</evidence>
<dbReference type="InterPro" id="IPR033116">
    <property type="entry name" value="TRYPSIN_SER"/>
</dbReference>
<dbReference type="AlphaFoldDB" id="A0A6J2V3Y5"/>
<sequence>MQRSQQIKSYVPDVAGKRKFIPEQEIETRIMGGQEAWAHSWPWQVSLHFASMAACGGALLSPEWVITACHCFKRYNKAAFWTVMAGKHDLDNYEACQQVTKVAEIIVHKGYSKRTKEHDIALLKLETPLMINECVRPIPILQSEPSMMKCTVTGWGATRENGPRAHRLQEVNVTILPTNTCNSFYHGRVQPTMFCAGDVAGGVDACQGDSGGPLSCLTGMRYELAGVVSWGVGCGRSQRPGVYTKVYLYNAWINDAMTPGTVTVENADQACPHSWPWQVSLQSNGRHYCSATLIHQSWALAPRHCHCKAGHDVAVLGAHDLNFMASQSVMVEKVYAFPHSNSFPPESDLSLIRLRIPARLGPSVFPVCIPDEDEDEDLEDGWSCVLTGWGLTKAISELNPDVLHQVHLKPISESACQREWGKSIIQKTKLCTGSAGSVACMGDSGGSLLCQKKGVYNLVGMATWGSKTCGSKKPAVFTRVSAFHSWIHNMTGGNV</sequence>
<dbReference type="GO" id="GO:0004252">
    <property type="term" value="F:serine-type endopeptidase activity"/>
    <property type="evidence" value="ECO:0007669"/>
    <property type="project" value="InterPro"/>
</dbReference>
<dbReference type="RefSeq" id="XP_030627660.1">
    <property type="nucleotide sequence ID" value="XM_030771800.1"/>
</dbReference>
<gene>
    <name evidence="7" type="primary">ovch1</name>
</gene>
<name>A0A6J2V3Y5_CHACN</name>
<feature type="domain" description="Peptidase S1" evidence="5">
    <location>
        <begin position="257"/>
        <end position="492"/>
    </location>
</feature>
<dbReference type="GO" id="GO:0006508">
    <property type="term" value="P:proteolysis"/>
    <property type="evidence" value="ECO:0007669"/>
    <property type="project" value="UniProtKB-KW"/>
</dbReference>
<dbReference type="InParanoid" id="A0A6J2V3Y5"/>
<dbReference type="GeneID" id="115809898"/>